<dbReference type="GO" id="GO:0005975">
    <property type="term" value="P:carbohydrate metabolic process"/>
    <property type="evidence" value="ECO:0007669"/>
    <property type="project" value="InterPro"/>
</dbReference>
<evidence type="ECO:0000259" key="4">
    <source>
        <dbReference type="PROSITE" id="PS50853"/>
    </source>
</evidence>
<dbReference type="Pfam" id="PF00128">
    <property type="entry name" value="Alpha-amylase"/>
    <property type="match status" value="1"/>
</dbReference>
<dbReference type="GO" id="GO:0005509">
    <property type="term" value="F:calcium ion binding"/>
    <property type="evidence" value="ECO:0007669"/>
    <property type="project" value="InterPro"/>
</dbReference>
<organism evidence="5">
    <name type="scientific">Strombidinopsis acuminata</name>
    <dbReference type="NCBI Taxonomy" id="141414"/>
    <lineage>
        <taxon>Eukaryota</taxon>
        <taxon>Sar</taxon>
        <taxon>Alveolata</taxon>
        <taxon>Ciliophora</taxon>
        <taxon>Intramacronucleata</taxon>
        <taxon>Spirotrichea</taxon>
        <taxon>Choreotrichia</taxon>
        <taxon>Choreotrichida</taxon>
        <taxon>Strombidinopsidae</taxon>
        <taxon>Strombidinopsis</taxon>
    </lineage>
</organism>
<name>A0A7S3RCW7_9SPIT</name>
<evidence type="ECO:0000256" key="2">
    <source>
        <dbReference type="ARBA" id="ARBA00022801"/>
    </source>
</evidence>
<dbReference type="SUPFAM" id="SSF51011">
    <property type="entry name" value="Glycosyl hydrolase domain"/>
    <property type="match status" value="1"/>
</dbReference>
<dbReference type="SUPFAM" id="SSF51445">
    <property type="entry name" value="(Trans)glycosidases"/>
    <property type="match status" value="1"/>
</dbReference>
<dbReference type="InterPro" id="IPR013780">
    <property type="entry name" value="Glyco_hydro_b"/>
</dbReference>
<reference evidence="5" key="1">
    <citation type="submission" date="2021-01" db="EMBL/GenBank/DDBJ databases">
        <authorList>
            <person name="Corre E."/>
            <person name="Pelletier E."/>
            <person name="Niang G."/>
            <person name="Scheremetjew M."/>
            <person name="Finn R."/>
            <person name="Kale V."/>
            <person name="Holt S."/>
            <person name="Cochrane G."/>
            <person name="Meng A."/>
            <person name="Brown T."/>
            <person name="Cohen L."/>
        </authorList>
    </citation>
    <scope>NUCLEOTIDE SEQUENCE</scope>
    <source>
        <strain evidence="5">SPMC142</strain>
    </source>
</reference>
<dbReference type="SMART" id="SM00060">
    <property type="entry name" value="FN3"/>
    <property type="match status" value="2"/>
</dbReference>
<gene>
    <name evidence="5" type="ORF">SACU0126_LOCUS1541</name>
</gene>
<evidence type="ECO:0000256" key="3">
    <source>
        <dbReference type="ARBA" id="ARBA00023295"/>
    </source>
</evidence>
<dbReference type="PANTHER" id="PTHR43447">
    <property type="entry name" value="ALPHA-AMYLASE"/>
    <property type="match status" value="1"/>
</dbReference>
<evidence type="ECO:0000256" key="1">
    <source>
        <dbReference type="ARBA" id="ARBA00008061"/>
    </source>
</evidence>
<dbReference type="Pfam" id="PF07821">
    <property type="entry name" value="Alpha-amyl_C2"/>
    <property type="match status" value="1"/>
</dbReference>
<keyword evidence="3" id="KW-0326">Glycosidase</keyword>
<dbReference type="Gene3D" id="3.20.20.80">
    <property type="entry name" value="Glycosidases"/>
    <property type="match status" value="1"/>
</dbReference>
<dbReference type="EMBL" id="HBIQ01004215">
    <property type="protein sequence ID" value="CAE0520592.1"/>
    <property type="molecule type" value="Transcribed_RNA"/>
</dbReference>
<dbReference type="InterPro" id="IPR006047">
    <property type="entry name" value="GH13_cat_dom"/>
</dbReference>
<dbReference type="InterPro" id="IPR003961">
    <property type="entry name" value="FN3_dom"/>
</dbReference>
<dbReference type="PROSITE" id="PS50853">
    <property type="entry name" value="FN3"/>
    <property type="match status" value="1"/>
</dbReference>
<dbReference type="SMART" id="SM00810">
    <property type="entry name" value="Alpha-amyl_C2"/>
    <property type="match status" value="1"/>
</dbReference>
<feature type="domain" description="Fibronectin type-III" evidence="4">
    <location>
        <begin position="65"/>
        <end position="156"/>
    </location>
</feature>
<dbReference type="CDD" id="cd00063">
    <property type="entry name" value="FN3"/>
    <property type="match status" value="2"/>
</dbReference>
<dbReference type="InterPro" id="IPR013783">
    <property type="entry name" value="Ig-like_fold"/>
</dbReference>
<dbReference type="GO" id="GO:0004556">
    <property type="term" value="F:alpha-amylase activity"/>
    <property type="evidence" value="ECO:0007669"/>
    <property type="project" value="InterPro"/>
</dbReference>
<sequence>MPGQKFTSEGNDLFTTQISAKSIEFVCHDGTGAQWDKAPSNQNYRIGNPGNFTLKNGKIDQALSPPRPPQFAVATEVGSTMVSLSWNPPKDMDPSEIGGYAVYRDGEQVHKGDATLMWVDKGLKGCIEYVYEVATVNVQGTESDKCGGLTVKTNIPGKPGPPAWLTVAGTSPEHINLTWKPPQDLGGASVTAYNVYRGAPDSHPSSAMCVGMVIGRDPNTGSDRQVLEWRDNSVKKGESYSYYISAVHLPDDSMARTKSQAEMMEELKKKASHSLLAVDEAENEGPLCDAVSGKAAQMLEVPRMGDRKPHILLQAFNWDSCLNKSPGGWYGVVKGSVQKLAESGIDMAWLPPPSDCVDERGYLPRKWYNLNSKYGSDADLRGLIQDLHAAGISSVADIVINHRCAAEQDNQGKWTVFKEPDWERWAIVGNDPSGLGGGAQSTGMNIEYAPDIDHTNRKIQEDAKAYMKWLMDDVGFRALRMDFVLGYCPSFQERYVRSVGTPYAVAEYWHGDVQVLKNYINATKGCVAVYDFPVYYTLKSAIHGNDFGSLNHDGRLPGVMGQDPVRSVTFVENHDTAHLEIVGGKFGNNEQVCRAYAFILTHSGIPSIFWSDWADRGENVQKQLSELCKVRKSIGIHCESKVSIDRAQGGLFASYVDGTNGTVAFKMGTNDWAPKGGGWTVRASGHEYCVWAKGGQ</sequence>
<dbReference type="InterPro" id="IPR017853">
    <property type="entry name" value="GH"/>
</dbReference>
<dbReference type="AlphaFoldDB" id="A0A7S3RCW7"/>
<proteinExistence type="inferred from homology"/>
<dbReference type="Gene3D" id="2.60.40.1180">
    <property type="entry name" value="Golgi alpha-mannosidase II"/>
    <property type="match status" value="1"/>
</dbReference>
<dbReference type="CDD" id="cd11314">
    <property type="entry name" value="AmyAc_arch_bac_plant_AmyA"/>
    <property type="match status" value="1"/>
</dbReference>
<dbReference type="SUPFAM" id="SSF49265">
    <property type="entry name" value="Fibronectin type III"/>
    <property type="match status" value="1"/>
</dbReference>
<protein>
    <recommendedName>
        <fullName evidence="4">Fibronectin type-III domain-containing protein</fullName>
    </recommendedName>
</protein>
<comment type="similarity">
    <text evidence="1">Belongs to the glycosyl hydrolase 13 family.</text>
</comment>
<keyword evidence="2" id="KW-0378">Hydrolase</keyword>
<evidence type="ECO:0000313" key="5">
    <source>
        <dbReference type="EMBL" id="CAE0520592.1"/>
    </source>
</evidence>
<dbReference type="InterPro" id="IPR036116">
    <property type="entry name" value="FN3_sf"/>
</dbReference>
<dbReference type="Gene3D" id="2.60.40.10">
    <property type="entry name" value="Immunoglobulins"/>
    <property type="match status" value="2"/>
</dbReference>
<dbReference type="InterPro" id="IPR012850">
    <property type="entry name" value="A-amylase_bs_C"/>
</dbReference>
<dbReference type="SMART" id="SM00642">
    <property type="entry name" value="Aamy"/>
    <property type="match status" value="1"/>
</dbReference>
<accession>A0A7S3RCW7</accession>